<feature type="compositionally biased region" description="Polar residues" evidence="1">
    <location>
        <begin position="1"/>
        <end position="10"/>
    </location>
</feature>
<dbReference type="EMBL" id="PQXO01000009">
    <property type="protein sequence ID" value="TGO92122.1"/>
    <property type="molecule type" value="Genomic_DNA"/>
</dbReference>
<feature type="compositionally biased region" description="Polar residues" evidence="1">
    <location>
        <begin position="898"/>
        <end position="911"/>
    </location>
</feature>
<proteinExistence type="predicted"/>
<feature type="region of interest" description="Disordered" evidence="1">
    <location>
        <begin position="538"/>
        <end position="567"/>
    </location>
</feature>
<dbReference type="AlphaFoldDB" id="A0A4Z1L5M8"/>
<comment type="caution">
    <text evidence="2">The sequence shown here is derived from an EMBL/GenBank/DDBJ whole genome shotgun (WGS) entry which is preliminary data.</text>
</comment>
<feature type="compositionally biased region" description="Low complexity" evidence="1">
    <location>
        <begin position="818"/>
        <end position="830"/>
    </location>
</feature>
<protein>
    <submittedName>
        <fullName evidence="2">Uncharacterized protein</fullName>
    </submittedName>
</protein>
<name>A0A4Z1L5M8_9HELO</name>
<dbReference type="Proteomes" id="UP000297280">
    <property type="component" value="Unassembled WGS sequence"/>
</dbReference>
<feature type="compositionally biased region" description="Low complexity" evidence="1">
    <location>
        <begin position="883"/>
        <end position="897"/>
    </location>
</feature>
<organism evidence="2 3">
    <name type="scientific">Botrytis porri</name>
    <dbReference type="NCBI Taxonomy" id="87229"/>
    <lineage>
        <taxon>Eukaryota</taxon>
        <taxon>Fungi</taxon>
        <taxon>Dikarya</taxon>
        <taxon>Ascomycota</taxon>
        <taxon>Pezizomycotina</taxon>
        <taxon>Leotiomycetes</taxon>
        <taxon>Helotiales</taxon>
        <taxon>Sclerotiniaceae</taxon>
        <taxon>Botrytis</taxon>
    </lineage>
</organism>
<sequence>MSGHNNTNDIGANDNEQDPHNTGTNPPINQYDHHASNVINNSFNPHQQGTDGRQMAPNNNQSGLQVVPVDLTNPQSQVLVFDSPYLHGGDQLPNYHTHNRGYTVDPQIPASYPVNLALINHDQVPPWPVYHGDNNGYIMDPHMPAYQEVEGPPINHDQQVPQSLVYHGAPINHGQQVPPSLSYHEHPVNPQMLACHQFEGSPINHVQQPQLPINSNHHQPQLQAQDLSYIFGQQQTQVQDDYMSDIERSISQQAFVDPPFQSALTDFGQPLSMPVHAADYSGHDMSQQAPAHFPVGGDPTHLGPQPQMHVNQTNFSPVNNNQQAYQGMATTAVSSFANQSAQEQDAEFQHFVQQRLALGEVQLMEFETFKAWYIGQQLQGNITPTIEHGVTPLDQALVLNNDVAIQQSLILPNNQERMQPPPMIYQNRGELTTGFQHTMPPPTTLSLQAMKPNSEPYLQQPQESIDSDVQARRTSLAITSSGQSFLPVSSPSMALPALSLTTTMAAPPSITRAQAPSLTTTVPAPSVPAFTRRNQKLKNEKPPQMGKKTCATGKRNSREQKTEATPAIQQTSIPIDQILSPTGNYTVSLAYLPPVFDSREPFDVSAFTALTAGAENIDRQEKRKSRMRMTQGSSFIVKMALREMLQQSIVHLSLETSPGARTSVPTKDADKPEIKLLLFASKSQFVVEEGEEDAKVVRGKEQIVKPARDGDLEFAKHTFKCRAINIDLNGIEVEGSYSLYTKTSFVNANTPLKYAIGLEIMVTEVGKRIARDNLLTYERSLPSQIAGEPVWADIIDLLKLQATEWDTNTGNQDPPAFQTSTSTSPSNQQQNDKEEQLPSSGPVQGQRARTRQSITPEPRSVRGEKRKQQQQPELHASPVIFVSSSEANNSSSDQANSPISNASTDRTSVSPQLLAEPSRLSGNSRPIKRSRNGYEMGSLEGGTGMKKSSPSRKQARLPLMQPLMNQISQNDHMHPARSPSEIVRSRVTTETQHRMPAPVSDQAQGSSAAEQIAVHKQGMLLANSERPYQEIISPLTQPLRTFSAQSNMPTQMGTRLLRKPTEAELAPHRERVHSMWKSAFPFGRKSSQGQ</sequence>
<accession>A0A4Z1L5M8</accession>
<gene>
    <name evidence="2" type="ORF">BPOR_0009g00010</name>
</gene>
<evidence type="ECO:0000313" key="2">
    <source>
        <dbReference type="EMBL" id="TGO92122.1"/>
    </source>
</evidence>
<feature type="region of interest" description="Disordered" evidence="1">
    <location>
        <begin position="806"/>
        <end position="954"/>
    </location>
</feature>
<dbReference type="OrthoDB" id="3551671at2759"/>
<feature type="region of interest" description="Disordered" evidence="1">
    <location>
        <begin position="1"/>
        <end position="62"/>
    </location>
</feature>
<evidence type="ECO:0000256" key="1">
    <source>
        <dbReference type="SAM" id="MobiDB-lite"/>
    </source>
</evidence>
<feature type="compositionally biased region" description="Polar residues" evidence="1">
    <location>
        <begin position="37"/>
        <end position="62"/>
    </location>
</feature>
<evidence type="ECO:0000313" key="3">
    <source>
        <dbReference type="Proteomes" id="UP000297280"/>
    </source>
</evidence>
<keyword evidence="3" id="KW-1185">Reference proteome</keyword>
<reference evidence="2 3" key="1">
    <citation type="submission" date="2017-12" db="EMBL/GenBank/DDBJ databases">
        <title>Comparative genomics of Botrytis spp.</title>
        <authorList>
            <person name="Valero-Jimenez C.A."/>
            <person name="Tapia P."/>
            <person name="Veloso J."/>
            <person name="Silva-Moreno E."/>
            <person name="Staats M."/>
            <person name="Valdes J.H."/>
            <person name="Van Kan J.A.L."/>
        </authorList>
    </citation>
    <scope>NUCLEOTIDE SEQUENCE [LARGE SCALE GENOMIC DNA]</scope>
    <source>
        <strain evidence="2 3">MUCL3349</strain>
    </source>
</reference>